<name>A0A6D2JEP3_9BRAS</name>
<protein>
    <recommendedName>
        <fullName evidence="1">F-box domain-containing protein</fullName>
    </recommendedName>
</protein>
<dbReference type="PANTHER" id="PTHR24414">
    <property type="entry name" value="F-BOX/KELCH-REPEAT PROTEIN SKIP4"/>
    <property type="match status" value="1"/>
</dbReference>
<reference evidence="2" key="1">
    <citation type="submission" date="2020-01" db="EMBL/GenBank/DDBJ databases">
        <authorList>
            <person name="Mishra B."/>
        </authorList>
    </citation>
    <scope>NUCLEOTIDE SEQUENCE [LARGE SCALE GENOMIC DNA]</scope>
</reference>
<sequence>MSEPSSSGLMTSLPDDVVLNCLARVSRSDHASLSLVSKSHRSLLRSPELYDVRSRMGLTEKFIFLCLSIPSDPLVRWFVFTPKALNHPGRLVPIRPHLSQRREESAAVVAHGCGIYIIGGMIGGRRSSKVFFLDGRTHTWTNLPSMRQARADASAAEVDGKIYVLGGCEDENSREYGEVFDPKTQTWDVLPVPPYEDRVRHHFMCESAVVVMKEEEEEKKVFGLNGIGKGLFYVPSQGKWEIGNREKSGAKRGWHVIGNVIYSSVTRGRIMWCEASELERRRPEGMEWREVMGLEHLRDSLRASKLVNYGCGMLDQWESYKRDMHREGQIFLTTHIDDAYPGHKLSNLGPNLLLFWDVLGPQKLEIFCAEISLRRCKDTGQISGSVLWSDAVMTLHPKHHLQHCKILHSLSLHL</sequence>
<gene>
    <name evidence="2" type="ORF">MERR_LOCUS23065</name>
</gene>
<evidence type="ECO:0000313" key="3">
    <source>
        <dbReference type="Proteomes" id="UP000467841"/>
    </source>
</evidence>
<dbReference type="InterPro" id="IPR050354">
    <property type="entry name" value="F-box/kelch-repeat_ARATH"/>
</dbReference>
<dbReference type="InterPro" id="IPR015915">
    <property type="entry name" value="Kelch-typ_b-propeller"/>
</dbReference>
<dbReference type="InterPro" id="IPR057499">
    <property type="entry name" value="Kelch_FKB95"/>
</dbReference>
<dbReference type="SUPFAM" id="SSF81383">
    <property type="entry name" value="F-box domain"/>
    <property type="match status" value="1"/>
</dbReference>
<dbReference type="SMART" id="SM00612">
    <property type="entry name" value="Kelch"/>
    <property type="match status" value="2"/>
</dbReference>
<dbReference type="PROSITE" id="PS50181">
    <property type="entry name" value="FBOX"/>
    <property type="match status" value="1"/>
</dbReference>
<keyword evidence="3" id="KW-1185">Reference proteome</keyword>
<dbReference type="SUPFAM" id="SSF117281">
    <property type="entry name" value="Kelch motif"/>
    <property type="match status" value="1"/>
</dbReference>
<accession>A0A6D2JEP3</accession>
<evidence type="ECO:0000313" key="2">
    <source>
        <dbReference type="EMBL" id="CAA7035830.1"/>
    </source>
</evidence>
<dbReference type="AlphaFoldDB" id="A0A6D2JEP3"/>
<dbReference type="OrthoDB" id="45365at2759"/>
<dbReference type="InterPro" id="IPR006652">
    <property type="entry name" value="Kelch_1"/>
</dbReference>
<comment type="caution">
    <text evidence="2">The sequence shown here is derived from an EMBL/GenBank/DDBJ whole genome shotgun (WGS) entry which is preliminary data.</text>
</comment>
<proteinExistence type="predicted"/>
<dbReference type="Proteomes" id="UP000467841">
    <property type="component" value="Unassembled WGS sequence"/>
</dbReference>
<evidence type="ECO:0000259" key="1">
    <source>
        <dbReference type="PROSITE" id="PS50181"/>
    </source>
</evidence>
<organism evidence="2 3">
    <name type="scientific">Microthlaspi erraticum</name>
    <dbReference type="NCBI Taxonomy" id="1685480"/>
    <lineage>
        <taxon>Eukaryota</taxon>
        <taxon>Viridiplantae</taxon>
        <taxon>Streptophyta</taxon>
        <taxon>Embryophyta</taxon>
        <taxon>Tracheophyta</taxon>
        <taxon>Spermatophyta</taxon>
        <taxon>Magnoliopsida</taxon>
        <taxon>eudicotyledons</taxon>
        <taxon>Gunneridae</taxon>
        <taxon>Pentapetalae</taxon>
        <taxon>rosids</taxon>
        <taxon>malvids</taxon>
        <taxon>Brassicales</taxon>
        <taxon>Brassicaceae</taxon>
        <taxon>Coluteocarpeae</taxon>
        <taxon>Microthlaspi</taxon>
    </lineage>
</organism>
<dbReference type="EMBL" id="CACVBM020001162">
    <property type="protein sequence ID" value="CAA7035830.1"/>
    <property type="molecule type" value="Genomic_DNA"/>
</dbReference>
<feature type="domain" description="F-box" evidence="1">
    <location>
        <begin position="7"/>
        <end position="53"/>
    </location>
</feature>
<dbReference type="PANTHER" id="PTHR24414:SF184">
    <property type="entry name" value="GALACTOSE OXIDASE_KELCH REPEAT SUPERFAMILY PROTEIN"/>
    <property type="match status" value="1"/>
</dbReference>
<dbReference type="CDD" id="cd22152">
    <property type="entry name" value="F-box_AtAFR-like"/>
    <property type="match status" value="1"/>
</dbReference>
<dbReference type="Gene3D" id="2.120.10.80">
    <property type="entry name" value="Kelch-type beta propeller"/>
    <property type="match status" value="1"/>
</dbReference>
<dbReference type="Pfam" id="PF25210">
    <property type="entry name" value="Kelch_FKB95"/>
    <property type="match status" value="1"/>
</dbReference>
<dbReference type="InterPro" id="IPR036047">
    <property type="entry name" value="F-box-like_dom_sf"/>
</dbReference>
<dbReference type="Pfam" id="PF00646">
    <property type="entry name" value="F-box"/>
    <property type="match status" value="1"/>
</dbReference>
<dbReference type="InterPro" id="IPR001810">
    <property type="entry name" value="F-box_dom"/>
</dbReference>